<evidence type="ECO:0000259" key="16">
    <source>
        <dbReference type="PROSITE" id="PS50110"/>
    </source>
</evidence>
<dbReference type="InterPro" id="IPR029016">
    <property type="entry name" value="GAF-like_dom_sf"/>
</dbReference>
<dbReference type="EC" id="2.7.13.3" evidence="3"/>
<evidence type="ECO:0000259" key="15">
    <source>
        <dbReference type="PROSITE" id="PS50109"/>
    </source>
</evidence>
<protein>
    <recommendedName>
        <fullName evidence="3">histidine kinase</fullName>
        <ecNumber evidence="3">2.7.13.3</ecNumber>
    </recommendedName>
</protein>
<dbReference type="EMBL" id="VICG01000002">
    <property type="protein sequence ID" value="KAA8575511.1"/>
    <property type="molecule type" value="Genomic_DNA"/>
</dbReference>
<dbReference type="FunFam" id="1.10.287.130:FF:000003">
    <property type="entry name" value="Histidine kinase"/>
    <property type="match status" value="1"/>
</dbReference>
<dbReference type="Proteomes" id="UP000322873">
    <property type="component" value="Unassembled WGS sequence"/>
</dbReference>
<dbReference type="Gene3D" id="1.10.287.130">
    <property type="match status" value="1"/>
</dbReference>
<evidence type="ECO:0000256" key="2">
    <source>
        <dbReference type="ARBA" id="ARBA00004651"/>
    </source>
</evidence>
<evidence type="ECO:0000313" key="18">
    <source>
        <dbReference type="Proteomes" id="UP000322873"/>
    </source>
</evidence>
<feature type="domain" description="Response regulatory" evidence="16">
    <location>
        <begin position="1921"/>
        <end position="2015"/>
    </location>
</feature>
<dbReference type="GO" id="GO:0009927">
    <property type="term" value="F:histidine phosphotransfer kinase activity"/>
    <property type="evidence" value="ECO:0007669"/>
    <property type="project" value="TreeGrafter"/>
</dbReference>
<keyword evidence="12" id="KW-0472">Membrane</keyword>
<evidence type="ECO:0000256" key="11">
    <source>
        <dbReference type="ARBA" id="ARBA00022989"/>
    </source>
</evidence>
<evidence type="ECO:0000256" key="7">
    <source>
        <dbReference type="ARBA" id="ARBA00022692"/>
    </source>
</evidence>
<keyword evidence="9" id="KW-0418">Kinase</keyword>
<keyword evidence="18" id="KW-1185">Reference proteome</keyword>
<dbReference type="InterPro" id="IPR011009">
    <property type="entry name" value="Kinase-like_dom_sf"/>
</dbReference>
<evidence type="ECO:0000313" key="17">
    <source>
        <dbReference type="EMBL" id="KAA8575511.1"/>
    </source>
</evidence>
<feature type="compositionally biased region" description="Polar residues" evidence="14">
    <location>
        <begin position="353"/>
        <end position="371"/>
    </location>
</feature>
<feature type="region of interest" description="Disordered" evidence="14">
    <location>
        <begin position="43"/>
        <end position="114"/>
    </location>
</feature>
<dbReference type="Gene3D" id="3.40.50.2300">
    <property type="match status" value="2"/>
</dbReference>
<dbReference type="PROSITE" id="PS50109">
    <property type="entry name" value="HIS_KIN"/>
    <property type="match status" value="1"/>
</dbReference>
<dbReference type="SUPFAM" id="SSF47384">
    <property type="entry name" value="Homodimeric domain of signal transducing histidine kinase"/>
    <property type="match status" value="1"/>
</dbReference>
<dbReference type="InterPro" id="IPR036890">
    <property type="entry name" value="HATPase_C_sf"/>
</dbReference>
<dbReference type="GO" id="GO:0005524">
    <property type="term" value="F:ATP binding"/>
    <property type="evidence" value="ECO:0007669"/>
    <property type="project" value="UniProtKB-KW"/>
</dbReference>
<dbReference type="InterPro" id="IPR005467">
    <property type="entry name" value="His_kinase_dom"/>
</dbReference>
<sequence>MFPWGMNSILTVFWIHPREFFDRLSQIAGYTWDESKEPFHSSYDNWQVNGTKHTSTQGRHSNTTSRSEQNSSRPGTRGTSRTRNTDSEHGGSDSGILHDDASEQGSVKSAHASSGGIPVIARISSHALREERAFHICQNVIKVVDPNGNHIIKPVDLVRLPSQQGDKGPTNRPGRMPAEPDSRTDIYSLGILFWTMLTQQPAFEGETPMDIIQGVLGRRLPSVSSIRLDIPDVISRIIQKMTAKDITERYHSVSGLRHDLVEVRRLLGAGDSAALKNWRIATKDVSSFFILPAIMIGRSQEHDEVVKIIDKVSRRHMTSQRQDPSSLSSGSSLSDGRLESFDAAMAAGDFSSEDNASSAEGRTNSFSTTNMLYPPDHRSQRSSSSQFRSQTNSLDNSMEGYDPSRPNTNLKPWEKNSSLVSLDKSSTDSINGEGHVKSTTSDGVGSLTSTRNTNKFRRKGRCEVISIAGAAGLGKSCLVQSVHVEARRRGYFASSKFDASKKTPFGPVLKLLSSLFKQVFSESNTDTPFHLILKQTARISDRAHVHGQLFWPIIARVQQKVSEQNSNAAILHLRAKLKKIKGILEPPGVEGHLKQNGVGITRIVLRPLTEDDILEYISATLCRPKADVIPLSAVIQSKTAGNPFYIREMLDSCHRKQCIWYDYKENVWKYDLDKIFKFFETKSYNEVLNTEFVTSRLNELPPVSRSILAWASLVGTSFSFELVQRLMSGEFDSEDRSEDDVATCASDTYYCLSHPQQAAIGGLQAAIQAYIIVATQDDDRFRFAHDRYIQAASSLRECNGPKMHFIIAQTLMKYYSADDRSRDVTASHICECVDVIVERVVHRHSFRKLLFECATAAAESGARPTATRFYAVCFRLLQKNPWNEDEPDCYYDETLQLYTRAAECYLYMGHYQETKRLLAIIFQNAKTPVDKSPAWVLQSRTFSQEGDSQSAFEALKQCLAALEIQVDEDPSFEKCDLEFKRLSYKIQSIDTALVIEKPMMKDSNLAAVGAVLVETISAAFWSDTLAFLSNDVGHGPDSSKPRQWRDIYTLGQGGTIYSLFVGHIHWPLHTSVGQLEGALEYTIQAGDRISTILNFGFVATLKFFASENLADLESFCTYGCEEVPDWQVDSRGGTMLIALRQVCRALQGKTITDSPTECLNDASHNSLLYKAWLRGSLTNSDRSVMIYEGFEIVPLFLYGHYQQAIALGEAFLSSIDDLWSIRNTRFLMFFHGLSLSASFWDNKQNPIRLATKSSNGNSRSDLGDELNDTKEKVSYFKKRIEDWQVVSDVNYLAWSKLLAAQVSEMENDHGGALRHYEEALDHAASNDFVFEEALGNFLLAGFLLRAGSRRPAKAALLETNMLFRQIGASGVARHIETKHNLLLQGPTRNLRYMEASTQTDFAGDSASAPYQTLEGDENDEQQRAHANITETKSVLQIDELLKTMCEIILQNCGGLASLAAIVVEEDDPVGWSIAASGSPEQGAVAHIPGVPLTETALVAEGVILYCTRFRETVFLPDLINDERFSNVNPAWSARNPFGKSVIAIPICHGIKPLLGVLYLEGQPNAFTDRNLTVLQLLVNQIGISYSNALTLKEVEKVSAFNNSMVDVQRRALAKALEAETNANLAKAEALRNVKLAEEAAKAKSIFLANVSHELRTPLNGVIGNSELLRDSDLRKEQAEMADSIRVSADLLLTVINDILDFSKMEADKMKLFIVAFNADEMIREVVRSVSYSNRDKKSSRNVEIIQDINLPQSLIYGDPVRLHQVLGNLIGNSLKFTENGSITVGAKTDWETKDAVKLTFWVKDTGIGIPGQQLLKLFKPFSQADNSTARRYGGSGLGLSICKSLIESMMGGQIELESVENQGTTVWFCVTFNKATPEVSAGDSQNEPPHEIVQNPIEAPGTQTVATEFNDFSHINRDHLRICIAEDNPINQKIAIQFMQKLGFNIIDAYDNGLAAVEGLLRKDPIDAVRGILVIAMTASAIQGDREKCLASGMNDYLAKPVRSGILKKKLDQYLQQAPLTLPNLNADAKKVARDVLQGAKVAKDLDGANAPTLPTPKDTFIDSNERRSLSSSSSMTPPALDISGQVTPTPLDPYGSLKNEPHRLSVSQMDLDDNDRTPTDEWQQLTDGVSELREVNGTKKAVKSSEEELSPRSTVPHRKLNLEEHERFGCKEQEHRKAADGRRRGGERGIKYGDFYYSICDSLLGVSFDVMKFAEYSGGVFGHCVVQNGDGEEDVLGMGMMRIRISWLMDGVFDRAFVWSGGGEDSLRG</sequence>
<feature type="compositionally biased region" description="Low complexity" evidence="14">
    <location>
        <begin position="381"/>
        <end position="390"/>
    </location>
</feature>
<dbReference type="SMART" id="SM00387">
    <property type="entry name" value="HATPase_c"/>
    <property type="match status" value="1"/>
</dbReference>
<dbReference type="PRINTS" id="PR00344">
    <property type="entry name" value="BCTRLSENSOR"/>
</dbReference>
<dbReference type="InterPro" id="IPR003594">
    <property type="entry name" value="HATPase_dom"/>
</dbReference>
<organism evidence="17 18">
    <name type="scientific">Monilinia fructicola</name>
    <name type="common">Brown rot fungus</name>
    <name type="synonym">Ciboria fructicola</name>
    <dbReference type="NCBI Taxonomy" id="38448"/>
    <lineage>
        <taxon>Eukaryota</taxon>
        <taxon>Fungi</taxon>
        <taxon>Dikarya</taxon>
        <taxon>Ascomycota</taxon>
        <taxon>Pezizomycotina</taxon>
        <taxon>Leotiomycetes</taxon>
        <taxon>Helotiales</taxon>
        <taxon>Sclerotiniaceae</taxon>
        <taxon>Monilinia</taxon>
    </lineage>
</organism>
<feature type="region of interest" description="Disordered" evidence="14">
    <location>
        <begin position="2047"/>
        <end position="2102"/>
    </location>
</feature>
<evidence type="ECO:0000256" key="14">
    <source>
        <dbReference type="SAM" id="MobiDB-lite"/>
    </source>
</evidence>
<feature type="compositionally biased region" description="Polar residues" evidence="14">
    <location>
        <begin position="437"/>
        <end position="451"/>
    </location>
</feature>
<feature type="compositionally biased region" description="Low complexity" evidence="14">
    <location>
        <begin position="70"/>
        <end position="82"/>
    </location>
</feature>
<dbReference type="Pfam" id="PF13185">
    <property type="entry name" value="GAF_2"/>
    <property type="match status" value="1"/>
</dbReference>
<keyword evidence="4" id="KW-1003">Cell membrane</keyword>
<comment type="subcellular location">
    <subcellularLocation>
        <location evidence="2">Cell membrane</location>
        <topology evidence="2">Multi-pass membrane protein</topology>
    </subcellularLocation>
</comment>
<name>A0A5M9K1V9_MONFR</name>
<dbReference type="FunFam" id="3.30.565.10:FF:000010">
    <property type="entry name" value="Sensor histidine kinase RcsC"/>
    <property type="match status" value="1"/>
</dbReference>
<keyword evidence="8" id="KW-0547">Nucleotide-binding</keyword>
<dbReference type="InterPro" id="IPR041664">
    <property type="entry name" value="AAA_16"/>
</dbReference>
<evidence type="ECO:0000256" key="10">
    <source>
        <dbReference type="ARBA" id="ARBA00022840"/>
    </source>
</evidence>
<dbReference type="CDD" id="cd16922">
    <property type="entry name" value="HATPase_EvgS-ArcB-TorS-like"/>
    <property type="match status" value="1"/>
</dbReference>
<keyword evidence="11" id="KW-1133">Transmembrane helix</keyword>
<keyword evidence="10" id="KW-0067">ATP-binding</keyword>
<dbReference type="GO" id="GO:0000155">
    <property type="term" value="F:phosphorelay sensor kinase activity"/>
    <property type="evidence" value="ECO:0007669"/>
    <property type="project" value="InterPro"/>
</dbReference>
<dbReference type="InterPro" id="IPR003661">
    <property type="entry name" value="HisK_dim/P_dom"/>
</dbReference>
<keyword evidence="6" id="KW-0808">Transferase</keyword>
<dbReference type="InterPro" id="IPR003018">
    <property type="entry name" value="GAF"/>
</dbReference>
<comment type="catalytic activity">
    <reaction evidence="1">
        <text>ATP + protein L-histidine = ADP + protein N-phospho-L-histidine.</text>
        <dbReference type="EC" id="2.7.13.3"/>
    </reaction>
</comment>
<dbReference type="CDD" id="cd00082">
    <property type="entry name" value="HisKA"/>
    <property type="match status" value="1"/>
</dbReference>
<dbReference type="PANTHER" id="PTHR43047">
    <property type="entry name" value="TWO-COMPONENT HISTIDINE PROTEIN KINASE"/>
    <property type="match status" value="1"/>
</dbReference>
<gene>
    <name evidence="17" type="ORF">EYC84_004660</name>
</gene>
<dbReference type="SUPFAM" id="SSF55781">
    <property type="entry name" value="GAF domain-like"/>
    <property type="match status" value="1"/>
</dbReference>
<dbReference type="Gene3D" id="1.10.510.10">
    <property type="entry name" value="Transferase(Phosphotransferase) domain 1"/>
    <property type="match status" value="1"/>
</dbReference>
<dbReference type="Gene3D" id="3.30.450.40">
    <property type="match status" value="1"/>
</dbReference>
<dbReference type="FunFam" id="3.30.450.40:FF:000044">
    <property type="entry name" value="Putative sensor histidine kinase/response regulator"/>
    <property type="match status" value="1"/>
</dbReference>
<dbReference type="SMART" id="SM00448">
    <property type="entry name" value="REC"/>
    <property type="match status" value="1"/>
</dbReference>
<feature type="compositionally biased region" description="Basic and acidic residues" evidence="14">
    <location>
        <begin position="83"/>
        <end position="101"/>
    </location>
</feature>
<dbReference type="InterPro" id="IPR036097">
    <property type="entry name" value="HisK_dim/P_sf"/>
</dbReference>
<dbReference type="SUPFAM" id="SSF55874">
    <property type="entry name" value="ATPase domain of HSP90 chaperone/DNA topoisomerase II/histidine kinase"/>
    <property type="match status" value="1"/>
</dbReference>
<dbReference type="InterPro" id="IPR004358">
    <property type="entry name" value="Sig_transdc_His_kin-like_C"/>
</dbReference>
<evidence type="ECO:0000256" key="1">
    <source>
        <dbReference type="ARBA" id="ARBA00000085"/>
    </source>
</evidence>
<feature type="region of interest" description="Disordered" evidence="14">
    <location>
        <begin position="315"/>
        <end position="334"/>
    </location>
</feature>
<accession>A0A5M9K1V9</accession>
<comment type="caution">
    <text evidence="13">Lacks conserved residue(s) required for the propagation of feature annotation.</text>
</comment>
<feature type="region of interest" description="Disordered" evidence="14">
    <location>
        <begin position="160"/>
        <end position="181"/>
    </location>
</feature>
<feature type="compositionally biased region" description="Basic and acidic residues" evidence="14">
    <location>
        <begin position="2060"/>
        <end position="2069"/>
    </location>
</feature>
<dbReference type="Pfam" id="PF02518">
    <property type="entry name" value="HATPase_c"/>
    <property type="match status" value="1"/>
</dbReference>
<proteinExistence type="predicted"/>
<dbReference type="PROSITE" id="PS50110">
    <property type="entry name" value="RESPONSE_REGULATORY"/>
    <property type="match status" value="1"/>
</dbReference>
<feature type="compositionally biased region" description="Polar residues" evidence="14">
    <location>
        <begin position="405"/>
        <end position="430"/>
    </location>
</feature>
<keyword evidence="7" id="KW-0812">Transmembrane</keyword>
<dbReference type="SUPFAM" id="SSF52172">
    <property type="entry name" value="CheY-like"/>
    <property type="match status" value="1"/>
</dbReference>
<evidence type="ECO:0000256" key="12">
    <source>
        <dbReference type="ARBA" id="ARBA00023136"/>
    </source>
</evidence>
<feature type="compositionally biased region" description="Low complexity" evidence="14">
    <location>
        <begin position="319"/>
        <end position="334"/>
    </location>
</feature>
<reference evidence="17 18" key="1">
    <citation type="submission" date="2019-06" db="EMBL/GenBank/DDBJ databases">
        <title>Genome Sequence of the Brown Rot Fungal Pathogen Monilinia fructicola.</title>
        <authorList>
            <person name="De Miccolis Angelini R.M."/>
            <person name="Landi L."/>
            <person name="Abate D."/>
            <person name="Pollastro S."/>
            <person name="Romanazzi G."/>
            <person name="Faretra F."/>
        </authorList>
    </citation>
    <scope>NUCLEOTIDE SEQUENCE [LARGE SCALE GENOMIC DNA]</scope>
    <source>
        <strain evidence="17 18">Mfrc123</strain>
    </source>
</reference>
<dbReference type="VEuPathDB" id="FungiDB:MFRU_002g00410"/>
<evidence type="ECO:0000256" key="9">
    <source>
        <dbReference type="ARBA" id="ARBA00022777"/>
    </source>
</evidence>
<dbReference type="CDD" id="cd17546">
    <property type="entry name" value="REC_hyHK_CKI1_RcsC-like"/>
    <property type="match status" value="1"/>
</dbReference>
<feature type="compositionally biased region" description="Polar residues" evidence="14">
    <location>
        <begin position="43"/>
        <end position="69"/>
    </location>
</feature>
<dbReference type="GO" id="GO:0005886">
    <property type="term" value="C:plasma membrane"/>
    <property type="evidence" value="ECO:0007669"/>
    <property type="project" value="UniProtKB-SubCell"/>
</dbReference>
<evidence type="ECO:0000256" key="3">
    <source>
        <dbReference type="ARBA" id="ARBA00012438"/>
    </source>
</evidence>
<evidence type="ECO:0000256" key="13">
    <source>
        <dbReference type="PROSITE-ProRule" id="PRU00169"/>
    </source>
</evidence>
<feature type="region of interest" description="Disordered" evidence="14">
    <location>
        <begin position="349"/>
        <end position="451"/>
    </location>
</feature>
<evidence type="ECO:0000256" key="8">
    <source>
        <dbReference type="ARBA" id="ARBA00022741"/>
    </source>
</evidence>
<dbReference type="PANTHER" id="PTHR43047:SF46">
    <property type="entry name" value="HISTIDINE KINASE_RESPONSE REGULATOR, PUTATIVE (AFU_ORTHOLOGUE AFUA_3G12550)-RELATED"/>
    <property type="match status" value="1"/>
</dbReference>
<dbReference type="InterPro" id="IPR011006">
    <property type="entry name" value="CheY-like_superfamily"/>
</dbReference>
<feature type="domain" description="Histidine kinase" evidence="15">
    <location>
        <begin position="1649"/>
        <end position="1874"/>
    </location>
</feature>
<dbReference type="SMART" id="SM00388">
    <property type="entry name" value="HisKA"/>
    <property type="match status" value="1"/>
</dbReference>
<evidence type="ECO:0000256" key="6">
    <source>
        <dbReference type="ARBA" id="ARBA00022679"/>
    </source>
</evidence>
<evidence type="ECO:0000256" key="4">
    <source>
        <dbReference type="ARBA" id="ARBA00022475"/>
    </source>
</evidence>
<dbReference type="Gene3D" id="3.30.565.10">
    <property type="entry name" value="Histidine kinase-like ATPase, C-terminal domain"/>
    <property type="match status" value="1"/>
</dbReference>
<dbReference type="SUPFAM" id="SSF56112">
    <property type="entry name" value="Protein kinase-like (PK-like)"/>
    <property type="match status" value="1"/>
</dbReference>
<dbReference type="Pfam" id="PF00512">
    <property type="entry name" value="HisKA"/>
    <property type="match status" value="1"/>
</dbReference>
<keyword evidence="5" id="KW-0597">Phosphoprotein</keyword>
<dbReference type="Pfam" id="PF13191">
    <property type="entry name" value="AAA_16"/>
    <property type="match status" value="1"/>
</dbReference>
<comment type="caution">
    <text evidence="17">The sequence shown here is derived from an EMBL/GenBank/DDBJ whole genome shotgun (WGS) entry which is preliminary data.</text>
</comment>
<evidence type="ECO:0000256" key="5">
    <source>
        <dbReference type="ARBA" id="ARBA00022553"/>
    </source>
</evidence>
<dbReference type="InterPro" id="IPR001789">
    <property type="entry name" value="Sig_transdc_resp-reg_receiver"/>
</dbReference>